<gene>
    <name evidence="10" type="ORF">CH238_12130</name>
    <name evidence="9" type="ORF">CLOLEP_00773</name>
</gene>
<dbReference type="PROSITE" id="PS50847">
    <property type="entry name" value="GRAM_POS_ANCHORING"/>
    <property type="match status" value="1"/>
</dbReference>
<keyword evidence="6" id="KW-0472">Membrane</keyword>
<comment type="similarity">
    <text evidence="1">Belongs to the serine-aspartate repeat-containing protein (SDr) family.</text>
</comment>
<dbReference type="SUPFAM" id="SSF49452">
    <property type="entry name" value="Starch-binding domain-like"/>
    <property type="match status" value="1"/>
</dbReference>
<dbReference type="Proteomes" id="UP000220611">
    <property type="component" value="Unassembled WGS sequence"/>
</dbReference>
<reference evidence="9 11" key="2">
    <citation type="submission" date="2007-08" db="EMBL/GenBank/DDBJ databases">
        <authorList>
            <person name="Fulton L."/>
            <person name="Clifton S."/>
            <person name="Fulton B."/>
            <person name="Xu J."/>
            <person name="Minx P."/>
            <person name="Pepin K.H."/>
            <person name="Johnson M."/>
            <person name="Thiruvilangam P."/>
            <person name="Bhonagiri V."/>
            <person name="Nash W.E."/>
            <person name="Wang C."/>
            <person name="Mardis E.R."/>
            <person name="Wilson R.K."/>
        </authorList>
    </citation>
    <scope>NUCLEOTIDE SEQUENCE [LARGE SCALE GENOMIC DNA]</scope>
    <source>
        <strain evidence="9 11">DSM 753</strain>
    </source>
</reference>
<evidence type="ECO:0000256" key="2">
    <source>
        <dbReference type="ARBA" id="ARBA00022512"/>
    </source>
</evidence>
<evidence type="ECO:0000313" key="9">
    <source>
        <dbReference type="EMBL" id="EDO62354.1"/>
    </source>
</evidence>
<keyword evidence="6" id="KW-0812">Transmembrane</keyword>
<feature type="signal peptide" evidence="7">
    <location>
        <begin position="1"/>
        <end position="28"/>
    </location>
</feature>
<organism evidence="9 11">
    <name type="scientific">[Clostridium] leptum DSM 753</name>
    <dbReference type="NCBI Taxonomy" id="428125"/>
    <lineage>
        <taxon>Bacteria</taxon>
        <taxon>Bacillati</taxon>
        <taxon>Bacillota</taxon>
        <taxon>Clostridia</taxon>
        <taxon>Eubacteriales</taxon>
        <taxon>Oscillospiraceae</taxon>
        <taxon>Oscillospiraceae incertae sedis</taxon>
    </lineage>
</organism>
<reference evidence="10 12" key="3">
    <citation type="submission" date="2017-07" db="EMBL/GenBank/DDBJ databases">
        <title>Prevalence of linear plasmids in Cutibacterium (Propionibacterium) acnes isolates obtained from prostatic tissue.</title>
        <authorList>
            <person name="Davidsson S."/>
            <person name="Carlsson J."/>
            <person name="Molling P."/>
            <person name="Andren O."/>
            <person name="Andersson S.-O."/>
            <person name="Brzuszkiewicz E."/>
            <person name="Poehlein A."/>
            <person name="Al-Zeer M."/>
            <person name="Brinkmann V."/>
            <person name="Scavenius C."/>
            <person name="Nazipi S."/>
            <person name="Soderquist B."/>
            <person name="Bruggemann H."/>
        </authorList>
    </citation>
    <scope>NUCLEOTIDE SEQUENCE [LARGE SCALE GENOMIC DNA]</scope>
    <source>
        <strain evidence="10 12">DSM 753</strain>
    </source>
</reference>
<reference evidence="9 11" key="1">
    <citation type="submission" date="2007-08" db="EMBL/GenBank/DDBJ databases">
        <title>Draft genome sequence of Clostridium leptum (DSM 753).</title>
        <authorList>
            <person name="Sudarsanam P."/>
            <person name="Ley R."/>
            <person name="Guruge J."/>
            <person name="Turnbaugh P.J."/>
            <person name="Mahowald M."/>
            <person name="Liep D."/>
            <person name="Gordon J."/>
        </authorList>
    </citation>
    <scope>NUCLEOTIDE SEQUENCE [LARGE SCALE GENOMIC DNA]</scope>
    <source>
        <strain evidence="9 11">DSM 753</strain>
    </source>
</reference>
<dbReference type="EMBL" id="ABCB02000015">
    <property type="protein sequence ID" value="EDO62354.1"/>
    <property type="molecule type" value="Genomic_DNA"/>
</dbReference>
<keyword evidence="2" id="KW-0134">Cell wall</keyword>
<evidence type="ECO:0000256" key="4">
    <source>
        <dbReference type="ARBA" id="ARBA00022729"/>
    </source>
</evidence>
<dbReference type="Pfam" id="PF17802">
    <property type="entry name" value="SpaA"/>
    <property type="match status" value="8"/>
</dbReference>
<feature type="transmembrane region" description="Helical" evidence="6">
    <location>
        <begin position="1256"/>
        <end position="1278"/>
    </location>
</feature>
<dbReference type="GO" id="GO:0030246">
    <property type="term" value="F:carbohydrate binding"/>
    <property type="evidence" value="ECO:0007669"/>
    <property type="project" value="InterPro"/>
</dbReference>
<dbReference type="InterPro" id="IPR013784">
    <property type="entry name" value="Carb-bd-like_fold"/>
</dbReference>
<dbReference type="InterPro" id="IPR019931">
    <property type="entry name" value="LPXTG_anchor"/>
</dbReference>
<keyword evidence="3" id="KW-0964">Secreted</keyword>
<dbReference type="Proteomes" id="UP000003490">
    <property type="component" value="Unassembled WGS sequence"/>
</dbReference>
<feature type="domain" description="Gram-positive cocci surface proteins LPxTG" evidence="8">
    <location>
        <begin position="1248"/>
        <end position="1284"/>
    </location>
</feature>
<dbReference type="OrthoDB" id="9804660at2"/>
<accession>A7VQE3</accession>
<evidence type="ECO:0000256" key="3">
    <source>
        <dbReference type="ARBA" id="ARBA00022525"/>
    </source>
</evidence>
<dbReference type="InterPro" id="IPR041033">
    <property type="entry name" value="SpaA_PFL_dom_1"/>
</dbReference>
<keyword evidence="6" id="KW-1133">Transmembrane helix</keyword>
<comment type="caution">
    <text evidence="9">The sequence shown here is derived from an EMBL/GenBank/DDBJ whole genome shotgun (WGS) entry which is preliminary data.</text>
</comment>
<evidence type="ECO:0000259" key="8">
    <source>
        <dbReference type="PROSITE" id="PS50847"/>
    </source>
</evidence>
<feature type="chain" id="PRO_5041894240" evidence="7">
    <location>
        <begin position="29"/>
        <end position="1284"/>
    </location>
</feature>
<protein>
    <submittedName>
        <fullName evidence="9">LPXTG-motif cell wall anchor domain protein</fullName>
    </submittedName>
</protein>
<keyword evidence="4 7" id="KW-0732">Signal</keyword>
<dbReference type="NCBIfam" id="TIGR01167">
    <property type="entry name" value="LPXTG_anchor"/>
    <property type="match status" value="1"/>
</dbReference>
<dbReference type="HOGENOM" id="CLU_005033_0_0_9"/>
<keyword evidence="12" id="KW-1185">Reference proteome</keyword>
<sequence length="1284" mass="139772">MKKHFKRPLSLLLAILLCIGMLPVSASAADLTGSMSMIDIKGRDHALSSSLPAPFGGYASEKYTMLRITDSSTGATKTAYCLELGISTYYQEQYQPSADYPQFSQEQKELINAVLTLGYNTDTGTKYGGSPEDEYIATQILVWLIAHKQLGTQYENQIVSEFTVNSPGAKAVFTKLRKAVMDYRTIPSFACEDSKYASSHTYELKYNAQTGKYETTLTDSNGVLSEFSFSQPGVSFARTGNQLKISSEKTSFSTVSGEKKLPSSIAGVVKGASRYWLNEHYQNVVTFEVGGEPLPVKAYFGLEVKAGDLKIVKTSEDGKVSGLPFHISGSGVEKDVSTGSDGTVQTNNLPAGTYTVTEKTPGQYVQPQSQRVTVSPGKTSVAAFHNTLKKFRAELRKTDSAAGTAQGDSTLDGAVYGLYQNGALLDTYTTANGGKFTTRYYPCGSGYTMREISPSEGYLLDETVYPIGAEPGNFTLENNSIPLTVTEDSVMGSIAITKHTDQPAEGGGSDQIEQPEQGAQFQVYLTSAGSYENAKETERDVLLTNEYGFGQSKNLPYGKYTVRQTSGAEGQKLAPDFTVSISEHGRTYYFILNNPSFTSRLKFQKKDAETGKIIPLAGTAVKILNTDTGKWVTQHISYPSPIDLDTFITDSTGTLMLPEEIRAGNYALYEQQSPWGYVLDREPVCFSVEETEETVVVEKYNAPQKGTITVTKEGGVFSHVTEAGGIYQPQYETKGLPNAVYDITALEDIVTPDGTIRAKAGEVVDTLTTGSKGTDTSEPLYLGRYQVLERNAPEGMVLDPEPKEVVLSYAGQEVSVTNTGVSFSNERQKVEISLKKLLEQNKTFEIGGNEEWKNVSFGLFVSEKLTAADGTAIPENGLLETIGLDEGGNSVFQTDVPCGAALYVQELETDEHYVLSGEKYPVAFEYAGQDTAKVEIKVNGGEPIENNLKYGKISGWKVDQDGFGLGGSKIGLFRAGETEFTEETALMVTESNPIGYFEFNKVPAGSWEIHEIAPPKAFVLNEESFPAEITEDGETIEITIQNQIIRGTVETTKADADYPENKLTGALFEVYADVDSNGEFNPDIDLLAGELAESDPGHYQLKDLVYGGYFLHEQKAPEFFEKDDGYYPFSITENGAVVRVETKAGAGFLNQAQTGTLKIVKTADDDKIADRKFLVTGTAYAGGEYEQEFQTDEKGEISVTLRVGKYTVSELPGEDAAAYELPSGQTVEIKAGETVTVAMHNRLIPKEIPKTGDLPWLPWTIGGAAVLSLGGLGLLLALRRRKKR</sequence>
<evidence type="ECO:0000313" key="11">
    <source>
        <dbReference type="Proteomes" id="UP000003490"/>
    </source>
</evidence>
<dbReference type="InterPro" id="IPR013783">
    <property type="entry name" value="Ig-like_fold"/>
</dbReference>
<evidence type="ECO:0000256" key="6">
    <source>
        <dbReference type="SAM" id="Phobius"/>
    </source>
</evidence>
<dbReference type="PANTHER" id="PTHR36108">
    <property type="entry name" value="COLOSSIN-B-RELATED"/>
    <property type="match status" value="1"/>
</dbReference>
<proteinExistence type="inferred from homology"/>
<dbReference type="Pfam" id="PF08341">
    <property type="entry name" value="TED"/>
    <property type="match status" value="1"/>
</dbReference>
<evidence type="ECO:0000256" key="5">
    <source>
        <dbReference type="ARBA" id="ARBA00023088"/>
    </source>
</evidence>
<dbReference type="eggNOG" id="COG4932">
    <property type="taxonomic scope" value="Bacteria"/>
</dbReference>
<evidence type="ECO:0000313" key="12">
    <source>
        <dbReference type="Proteomes" id="UP000220611"/>
    </source>
</evidence>
<keyword evidence="5" id="KW-0572">Peptidoglycan-anchor</keyword>
<evidence type="ECO:0000256" key="1">
    <source>
        <dbReference type="ARBA" id="ARBA00007257"/>
    </source>
</evidence>
<dbReference type="InterPro" id="IPR013552">
    <property type="entry name" value="Thioester_dom"/>
</dbReference>
<name>A7VQE3_9FIRM</name>
<dbReference type="PANTHER" id="PTHR36108:SF13">
    <property type="entry name" value="COLOSSIN-B-RELATED"/>
    <property type="match status" value="1"/>
</dbReference>
<dbReference type="EMBL" id="NOXF01000011">
    <property type="protein sequence ID" value="PEQ23718.1"/>
    <property type="molecule type" value="Genomic_DNA"/>
</dbReference>
<dbReference type="Gene3D" id="2.60.40.10">
    <property type="entry name" value="Immunoglobulins"/>
    <property type="match status" value="8"/>
</dbReference>
<evidence type="ECO:0000256" key="7">
    <source>
        <dbReference type="SAM" id="SignalP"/>
    </source>
</evidence>
<evidence type="ECO:0000313" key="10">
    <source>
        <dbReference type="EMBL" id="PEQ23718.1"/>
    </source>
</evidence>